<dbReference type="SMART" id="SM00116">
    <property type="entry name" value="CBS"/>
    <property type="match status" value="2"/>
</dbReference>
<keyword evidence="12" id="KW-1185">Reference proteome</keyword>
<dbReference type="Pfam" id="PF03448">
    <property type="entry name" value="MgtE_N"/>
    <property type="match status" value="1"/>
</dbReference>
<keyword evidence="4 9" id="KW-0812">Transmembrane</keyword>
<dbReference type="NCBIfam" id="TIGR00400">
    <property type="entry name" value="mgtE"/>
    <property type="match status" value="1"/>
</dbReference>
<keyword evidence="6 9" id="KW-1133">Transmembrane helix</keyword>
<comment type="subunit">
    <text evidence="9">Homodimer.</text>
</comment>
<dbReference type="PANTHER" id="PTHR43773:SF1">
    <property type="entry name" value="MAGNESIUM TRANSPORTER MGTE"/>
    <property type="match status" value="1"/>
</dbReference>
<feature type="transmembrane region" description="Helical" evidence="9">
    <location>
        <begin position="305"/>
        <end position="324"/>
    </location>
</feature>
<dbReference type="SUPFAM" id="SSF158791">
    <property type="entry name" value="MgtE N-terminal domain-like"/>
    <property type="match status" value="1"/>
</dbReference>
<evidence type="ECO:0000256" key="2">
    <source>
        <dbReference type="ARBA" id="ARBA00009749"/>
    </source>
</evidence>
<keyword evidence="9" id="KW-1003">Cell membrane</keyword>
<dbReference type="SUPFAM" id="SSF54631">
    <property type="entry name" value="CBS-domain pair"/>
    <property type="match status" value="1"/>
</dbReference>
<evidence type="ECO:0000313" key="12">
    <source>
        <dbReference type="Proteomes" id="UP000051202"/>
    </source>
</evidence>
<dbReference type="InterPro" id="IPR036739">
    <property type="entry name" value="SLC41_membr_dom_sf"/>
</dbReference>
<evidence type="ECO:0000256" key="9">
    <source>
        <dbReference type="RuleBase" id="RU362011"/>
    </source>
</evidence>
<keyword evidence="3 9" id="KW-0813">Transport</keyword>
<keyword evidence="5 9" id="KW-0460">Magnesium</keyword>
<dbReference type="SUPFAM" id="SSF161093">
    <property type="entry name" value="MgtE membrane domain-like"/>
    <property type="match status" value="1"/>
</dbReference>
<dbReference type="PANTHER" id="PTHR43773">
    <property type="entry name" value="MAGNESIUM TRANSPORTER MGTE"/>
    <property type="match status" value="1"/>
</dbReference>
<dbReference type="EMBL" id="LNDJ01000062">
    <property type="protein sequence ID" value="KRU22641.1"/>
    <property type="molecule type" value="Genomic_DNA"/>
</dbReference>
<dbReference type="AlphaFoldDB" id="A0A0T6DS06"/>
<evidence type="ECO:0000256" key="7">
    <source>
        <dbReference type="ARBA" id="ARBA00023136"/>
    </source>
</evidence>
<keyword evidence="7 9" id="KW-0472">Membrane</keyword>
<reference evidence="11 12" key="1">
    <citation type="submission" date="2015-11" db="EMBL/GenBank/DDBJ databases">
        <title>Permanent draft genome of Psychrobacter piscatorii LQ58.</title>
        <authorList>
            <person name="Zhou M."/>
            <person name="Dong B."/>
            <person name="Liu Q."/>
        </authorList>
    </citation>
    <scope>NUCLEOTIDE SEQUENCE [LARGE SCALE GENOMIC DNA]</scope>
    <source>
        <strain evidence="11 12">LQ58</strain>
    </source>
</reference>
<organism evidence="11 12">
    <name type="scientific">Psychrobacter piscatorii</name>
    <dbReference type="NCBI Taxonomy" id="554343"/>
    <lineage>
        <taxon>Bacteria</taxon>
        <taxon>Pseudomonadati</taxon>
        <taxon>Pseudomonadota</taxon>
        <taxon>Gammaproteobacteria</taxon>
        <taxon>Moraxellales</taxon>
        <taxon>Moraxellaceae</taxon>
        <taxon>Psychrobacter</taxon>
    </lineage>
</organism>
<dbReference type="InterPro" id="IPR006668">
    <property type="entry name" value="Mg_transptr_MgtE_intracell_dom"/>
</dbReference>
<dbReference type="Pfam" id="PF01769">
    <property type="entry name" value="MgtE"/>
    <property type="match status" value="1"/>
</dbReference>
<dbReference type="Gene3D" id="1.25.60.10">
    <property type="entry name" value="MgtE N-terminal domain-like"/>
    <property type="match status" value="1"/>
</dbReference>
<name>A0A0T6DS06_9GAMM</name>
<keyword evidence="8" id="KW-0129">CBS domain</keyword>
<dbReference type="Gene3D" id="1.10.357.20">
    <property type="entry name" value="SLC41 divalent cation transporters, integral membrane domain"/>
    <property type="match status" value="1"/>
</dbReference>
<proteinExistence type="inferred from homology"/>
<dbReference type="InterPro" id="IPR006667">
    <property type="entry name" value="SLC41_membr_dom"/>
</dbReference>
<sequence length="467" mass="51526">MPTSMPDQERPSVLPGDYNPAEYSAEYKLLYLQDLVADKAYEAITEFLEKQSEYEIASLLESFPAQNRLLIWEQVPESIKGEVLAELEYDTRQPLLENISSQEISLFTQDLDAQDISEILDTVTESVRTSVMATLDEETRVQVNKLDTYDDWEVGSYMDPDIIQIRDDICLADVQDWLRENEDLLDDESQELLVVDQSQQLLGLLSLVDLIKHDQNTLVSELIDTAITINDRLDIQDAAAIFRSEDIRFAPVTNSYGELVGQLNGEDIMEIIQDDVDSTMKNLAGVSQDEELFAPILTSAKSRSVWLGINLCTALLAAAVIGQFEEVLAEVVALAILMPVVASMGGIAGSQTLTVVIRGMAMGQIGGSNRVWLLNKELWVGAINGIIWAIIMAFIAQLWFHDIEISAVIGFAIAINMTAANVSGISIPLMLKRMNIDPALSASVILTTVTDIVGFMSFLGLASVLIL</sequence>
<dbReference type="InterPro" id="IPR000644">
    <property type="entry name" value="CBS_dom"/>
</dbReference>
<evidence type="ECO:0000256" key="4">
    <source>
        <dbReference type="ARBA" id="ARBA00022692"/>
    </source>
</evidence>
<comment type="similarity">
    <text evidence="2 9">Belongs to the SLC41A transporter family.</text>
</comment>
<evidence type="ECO:0000256" key="3">
    <source>
        <dbReference type="ARBA" id="ARBA00022448"/>
    </source>
</evidence>
<comment type="caution">
    <text evidence="11">The sequence shown here is derived from an EMBL/GenBank/DDBJ whole genome shotgun (WGS) entry which is preliminary data.</text>
</comment>
<dbReference type="InterPro" id="IPR006669">
    <property type="entry name" value="MgtE_transporter"/>
</dbReference>
<evidence type="ECO:0000256" key="8">
    <source>
        <dbReference type="PROSITE-ProRule" id="PRU00703"/>
    </source>
</evidence>
<evidence type="ECO:0000256" key="6">
    <source>
        <dbReference type="ARBA" id="ARBA00022989"/>
    </source>
</evidence>
<comment type="subcellular location">
    <subcellularLocation>
        <location evidence="9">Cell membrane</location>
        <topology evidence="9">Multi-pass membrane protein</topology>
    </subcellularLocation>
    <subcellularLocation>
        <location evidence="1">Membrane</location>
        <topology evidence="1">Multi-pass membrane protein</topology>
    </subcellularLocation>
</comment>
<dbReference type="PROSITE" id="PS51371">
    <property type="entry name" value="CBS"/>
    <property type="match status" value="2"/>
</dbReference>
<dbReference type="Gene3D" id="3.10.580.10">
    <property type="entry name" value="CBS-domain"/>
    <property type="match status" value="1"/>
</dbReference>
<evidence type="ECO:0000256" key="5">
    <source>
        <dbReference type="ARBA" id="ARBA00022842"/>
    </source>
</evidence>
<feature type="domain" description="CBS" evidence="10">
    <location>
        <begin position="222"/>
        <end position="278"/>
    </location>
</feature>
<dbReference type="STRING" id="554343.AS194_07790"/>
<gene>
    <name evidence="11" type="ORF">AS194_07790</name>
</gene>
<dbReference type="Pfam" id="PF00571">
    <property type="entry name" value="CBS"/>
    <property type="match status" value="1"/>
</dbReference>
<feature type="transmembrane region" description="Helical" evidence="9">
    <location>
        <begin position="378"/>
        <end position="399"/>
    </location>
</feature>
<dbReference type="InterPro" id="IPR046342">
    <property type="entry name" value="CBS_dom_sf"/>
</dbReference>
<evidence type="ECO:0000256" key="1">
    <source>
        <dbReference type="ARBA" id="ARBA00004141"/>
    </source>
</evidence>
<keyword evidence="9" id="KW-0479">Metal-binding</keyword>
<feature type="transmembrane region" description="Helical" evidence="9">
    <location>
        <begin position="443"/>
        <end position="466"/>
    </location>
</feature>
<dbReference type="GO" id="GO:0046872">
    <property type="term" value="F:metal ion binding"/>
    <property type="evidence" value="ECO:0007669"/>
    <property type="project" value="UniProtKB-KW"/>
</dbReference>
<comment type="function">
    <text evidence="9">Acts as a magnesium transporter.</text>
</comment>
<dbReference type="InterPro" id="IPR038076">
    <property type="entry name" value="MgtE_N_sf"/>
</dbReference>
<dbReference type="GO" id="GO:0005886">
    <property type="term" value="C:plasma membrane"/>
    <property type="evidence" value="ECO:0007669"/>
    <property type="project" value="UniProtKB-SubCell"/>
</dbReference>
<protein>
    <recommendedName>
        <fullName evidence="9">Magnesium transporter MgtE</fullName>
    </recommendedName>
</protein>
<accession>A0A0T6DS06</accession>
<feature type="transmembrane region" description="Helical" evidence="9">
    <location>
        <begin position="336"/>
        <end position="357"/>
    </location>
</feature>
<dbReference type="GO" id="GO:0015095">
    <property type="term" value="F:magnesium ion transmembrane transporter activity"/>
    <property type="evidence" value="ECO:0007669"/>
    <property type="project" value="UniProtKB-UniRule"/>
</dbReference>
<evidence type="ECO:0000259" key="10">
    <source>
        <dbReference type="PROSITE" id="PS51371"/>
    </source>
</evidence>
<feature type="transmembrane region" description="Helical" evidence="9">
    <location>
        <begin position="405"/>
        <end position="431"/>
    </location>
</feature>
<dbReference type="Proteomes" id="UP000051202">
    <property type="component" value="Unassembled WGS sequence"/>
</dbReference>
<evidence type="ECO:0000313" key="11">
    <source>
        <dbReference type="EMBL" id="KRU22641.1"/>
    </source>
</evidence>
<dbReference type="SMART" id="SM00924">
    <property type="entry name" value="MgtE_N"/>
    <property type="match status" value="1"/>
</dbReference>
<feature type="domain" description="CBS" evidence="10">
    <location>
        <begin position="158"/>
        <end position="221"/>
    </location>
</feature>